<evidence type="ECO:0000313" key="3">
    <source>
        <dbReference type="Proteomes" id="UP000189704"/>
    </source>
</evidence>
<feature type="compositionally biased region" description="Polar residues" evidence="2">
    <location>
        <begin position="310"/>
        <end position="321"/>
    </location>
</feature>
<evidence type="ECO:0000256" key="2">
    <source>
        <dbReference type="SAM" id="MobiDB-lite"/>
    </source>
</evidence>
<dbReference type="CTD" id="116224"/>
<accession>A0A1U7UEE5</accession>
<dbReference type="GeneID" id="103268481"/>
<comment type="similarity">
    <text evidence="1">Belongs to the FAM122 family.</text>
</comment>
<keyword evidence="3" id="KW-1185">Reference proteome</keyword>
<name>A0A1U7UEE5_CARSF</name>
<feature type="compositionally biased region" description="Gly residues" evidence="2">
    <location>
        <begin position="66"/>
        <end position="83"/>
    </location>
</feature>
<gene>
    <name evidence="4" type="primary">FAM122A</name>
</gene>
<evidence type="ECO:0000313" key="4">
    <source>
        <dbReference type="RefSeq" id="XP_008064251.2"/>
    </source>
</evidence>
<feature type="region of interest" description="Disordered" evidence="2">
    <location>
        <begin position="1"/>
        <end position="93"/>
    </location>
</feature>
<dbReference type="PANTHER" id="PTHR22227:SF14">
    <property type="entry name" value="PPP2R1A-PPP2R2A-INTERACTING PHOSPHATASE REGULATOR 1"/>
    <property type="match status" value="1"/>
</dbReference>
<dbReference type="AlphaFoldDB" id="A0A1U7UEE5"/>
<feature type="compositionally biased region" description="Basic residues" evidence="2">
    <location>
        <begin position="19"/>
        <end position="29"/>
    </location>
</feature>
<feature type="region of interest" description="Disordered" evidence="2">
    <location>
        <begin position="218"/>
        <end position="239"/>
    </location>
</feature>
<dbReference type="OrthoDB" id="10036177at2759"/>
<organism evidence="3 4">
    <name type="scientific">Carlito syrichta</name>
    <name type="common">Philippine tarsier</name>
    <name type="synonym">Tarsius syrichta</name>
    <dbReference type="NCBI Taxonomy" id="1868482"/>
    <lineage>
        <taxon>Eukaryota</taxon>
        <taxon>Metazoa</taxon>
        <taxon>Chordata</taxon>
        <taxon>Craniata</taxon>
        <taxon>Vertebrata</taxon>
        <taxon>Euteleostomi</taxon>
        <taxon>Mammalia</taxon>
        <taxon>Eutheria</taxon>
        <taxon>Euarchontoglires</taxon>
        <taxon>Primates</taxon>
        <taxon>Haplorrhini</taxon>
        <taxon>Tarsiiformes</taxon>
        <taxon>Tarsiidae</taxon>
        <taxon>Carlito</taxon>
    </lineage>
</organism>
<evidence type="ECO:0000256" key="1">
    <source>
        <dbReference type="ARBA" id="ARBA00006725"/>
    </source>
</evidence>
<dbReference type="Proteomes" id="UP000189704">
    <property type="component" value="Unplaced"/>
</dbReference>
<dbReference type="KEGG" id="csyr:103268481"/>
<feature type="compositionally biased region" description="Low complexity" evidence="2">
    <location>
        <begin position="229"/>
        <end position="239"/>
    </location>
</feature>
<dbReference type="InterPro" id="IPR026716">
    <property type="entry name" value="PBIR1/2/3"/>
</dbReference>
<dbReference type="GO" id="GO:0004865">
    <property type="term" value="F:protein serine/threonine phosphatase inhibitor activity"/>
    <property type="evidence" value="ECO:0007669"/>
    <property type="project" value="InterPro"/>
</dbReference>
<protein>
    <submittedName>
        <fullName evidence="4">Protein FAM122A</fullName>
    </submittedName>
</protein>
<dbReference type="RefSeq" id="XP_008064251.2">
    <property type="nucleotide sequence ID" value="XM_008066060.2"/>
</dbReference>
<dbReference type="PANTHER" id="PTHR22227">
    <property type="entry name" value="FAMILY WITH SEQUENCE SIMILARITY 122B ISOFORM X1"/>
    <property type="match status" value="1"/>
</dbReference>
<proteinExistence type="inferred from homology"/>
<feature type="compositionally biased region" description="Low complexity" evidence="2">
    <location>
        <begin position="297"/>
        <end position="308"/>
    </location>
</feature>
<feature type="region of interest" description="Disordered" evidence="2">
    <location>
        <begin position="287"/>
        <end position="338"/>
    </location>
</feature>
<reference evidence="4" key="1">
    <citation type="submission" date="2025-08" db="UniProtKB">
        <authorList>
            <consortium name="RefSeq"/>
        </authorList>
    </citation>
    <scope>IDENTIFICATION</scope>
</reference>
<sequence length="338" mass="36645">MREGARMRRGASPLTDSRWRRRRRRRRRPWTAGNGSPRSLTEHRPRLPAPDMAQEKMELDLELPPGTGGSPAEGGGSGGGGGLRRSNSAPLIHGLSDTSPVFQAEAPSARRNSTTFPSRHGLLLPASPVRMHSSRLHQIKQEEGMDLINRETVHEREVQTAMQISHSWEESFSLSDNDVEKSASPKRIDFIPVSPAPSPTRGIGKQCFSPSLQSFVSSNGLPPSPIPSPTTRFTTRRSQSPINCIRPSVLGPLKRKCEMETEYQPKRFFQGITNMLSSDVAQLSDPGVCVSSDTLDGNSSSAGSSCNSPAKVSTTTDSPVSPAQAASPFIPLDELSSK</sequence>